<evidence type="ECO:0000259" key="5">
    <source>
        <dbReference type="PROSITE" id="PS51379"/>
    </source>
</evidence>
<keyword evidence="2 4" id="KW-0804">Transcription</keyword>
<dbReference type="PROSITE" id="PS00198">
    <property type="entry name" value="4FE4S_FER_1"/>
    <property type="match status" value="1"/>
</dbReference>
<name>A0A7J3UXJ2_9CREN</name>
<dbReference type="EC" id="2.7.7.6" evidence="4"/>
<feature type="domain" description="4Fe-4S ferredoxin-type" evidence="5">
    <location>
        <begin position="196"/>
        <end position="225"/>
    </location>
</feature>
<dbReference type="InterPro" id="IPR050518">
    <property type="entry name" value="Rpo3/RPB3_RNA_Pol_subunit"/>
</dbReference>
<feature type="binding site" evidence="4">
    <location>
        <position position="208"/>
    </location>
    <ligand>
        <name>[3Fe-4S] cluster</name>
        <dbReference type="ChEBI" id="CHEBI:21137"/>
    </ligand>
</feature>
<dbReference type="Pfam" id="PF01000">
    <property type="entry name" value="RNA_pol_A_bac"/>
    <property type="match status" value="1"/>
</dbReference>
<dbReference type="InterPro" id="IPR011262">
    <property type="entry name" value="DNA-dir_RNA_pol_insert"/>
</dbReference>
<dbReference type="InterPro" id="IPR017896">
    <property type="entry name" value="4Fe4S_Fe-S-bd"/>
</dbReference>
<dbReference type="SMART" id="SM00662">
    <property type="entry name" value="RPOLD"/>
    <property type="match status" value="1"/>
</dbReference>
<keyword evidence="4" id="KW-0408">Iron</keyword>
<evidence type="ECO:0000256" key="4">
    <source>
        <dbReference type="HAMAP-Rule" id="MF_00320"/>
    </source>
</evidence>
<dbReference type="InterPro" id="IPR036643">
    <property type="entry name" value="RNApol_insert_sf"/>
</dbReference>
<dbReference type="Gene3D" id="3.30.70.20">
    <property type="match status" value="1"/>
</dbReference>
<keyword evidence="4" id="KW-0411">Iron-sulfur</keyword>
<dbReference type="HAMAP" id="MF_00320">
    <property type="entry name" value="RNApol_arch_Rpo3"/>
    <property type="match status" value="1"/>
</dbReference>
<dbReference type="PROSITE" id="PS51379">
    <property type="entry name" value="4FE4S_FER_2"/>
    <property type="match status" value="2"/>
</dbReference>
<comment type="similarity">
    <text evidence="3 4">Belongs to the archaeal Rpo3/eukaryotic RPB3 RNA polymerase subunit family.</text>
</comment>
<comment type="catalytic activity">
    <reaction evidence="4">
        <text>RNA(n) + a ribonucleoside 5'-triphosphate = RNA(n+1) + diphosphate</text>
        <dbReference type="Rhea" id="RHEA:21248"/>
        <dbReference type="Rhea" id="RHEA-COMP:14527"/>
        <dbReference type="Rhea" id="RHEA-COMP:17342"/>
        <dbReference type="ChEBI" id="CHEBI:33019"/>
        <dbReference type="ChEBI" id="CHEBI:61557"/>
        <dbReference type="ChEBI" id="CHEBI:140395"/>
        <dbReference type="EC" id="2.7.7.6"/>
    </reaction>
</comment>
<dbReference type="Pfam" id="PF01193">
    <property type="entry name" value="RNA_pol_L"/>
    <property type="match status" value="1"/>
</dbReference>
<dbReference type="PANTHER" id="PTHR11800">
    <property type="entry name" value="DNA-DIRECTED RNA POLYMERASE"/>
    <property type="match status" value="1"/>
</dbReference>
<comment type="caution">
    <text evidence="6">The sequence shown here is derived from an EMBL/GenBank/DDBJ whole genome shotgun (WGS) entry which is preliminary data.</text>
</comment>
<keyword evidence="1 4" id="KW-0240">DNA-directed RNA polymerase</keyword>
<dbReference type="NCBIfam" id="NF001988">
    <property type="entry name" value="PRK00783.1"/>
    <property type="match status" value="1"/>
</dbReference>
<dbReference type="InterPro" id="IPR011263">
    <property type="entry name" value="DNA-dir_RNA_pol_RpoA/D/Rpb3"/>
</dbReference>
<evidence type="ECO:0000313" key="6">
    <source>
        <dbReference type="EMBL" id="HHI48591.1"/>
    </source>
</evidence>
<dbReference type="GO" id="GO:0006351">
    <property type="term" value="P:DNA-templated transcription"/>
    <property type="evidence" value="ECO:0007669"/>
    <property type="project" value="UniProtKB-UniRule"/>
</dbReference>
<dbReference type="GO" id="GO:0046983">
    <property type="term" value="F:protein dimerization activity"/>
    <property type="evidence" value="ECO:0007669"/>
    <property type="project" value="InterPro"/>
</dbReference>
<dbReference type="GO" id="GO:0003677">
    <property type="term" value="F:DNA binding"/>
    <property type="evidence" value="ECO:0007669"/>
    <property type="project" value="UniProtKB-UniRule"/>
</dbReference>
<dbReference type="GO" id="GO:0016491">
    <property type="term" value="F:oxidoreductase activity"/>
    <property type="evidence" value="ECO:0007669"/>
    <property type="project" value="UniProtKB-ARBA"/>
</dbReference>
<evidence type="ECO:0000256" key="2">
    <source>
        <dbReference type="ARBA" id="ARBA00023163"/>
    </source>
</evidence>
<keyword evidence="4" id="KW-0003">3Fe-4S</keyword>
<dbReference type="SUPFAM" id="SSF55257">
    <property type="entry name" value="RBP11-like subunits of RNA polymerase"/>
    <property type="match status" value="1"/>
</dbReference>
<dbReference type="SUPFAM" id="SSF56553">
    <property type="entry name" value="Insert subdomain of RNA polymerase alpha subunit"/>
    <property type="match status" value="1"/>
</dbReference>
<feature type="binding site" evidence="4">
    <location>
        <position position="205"/>
    </location>
    <ligand>
        <name>[3Fe-4S] cluster</name>
        <dbReference type="ChEBI" id="CHEBI:21137"/>
    </ligand>
</feature>
<keyword evidence="4" id="KW-0963">Cytoplasm</keyword>
<dbReference type="Pfam" id="PF00037">
    <property type="entry name" value="Fer4"/>
    <property type="match status" value="1"/>
</dbReference>
<dbReference type="GO" id="GO:0051538">
    <property type="term" value="F:3 iron, 4 sulfur cluster binding"/>
    <property type="evidence" value="ECO:0007669"/>
    <property type="project" value="UniProtKB-KW"/>
</dbReference>
<evidence type="ECO:0000256" key="1">
    <source>
        <dbReference type="ARBA" id="ARBA00022478"/>
    </source>
</evidence>
<dbReference type="GO" id="GO:0003899">
    <property type="term" value="F:DNA-directed RNA polymerase activity"/>
    <property type="evidence" value="ECO:0007669"/>
    <property type="project" value="UniProtKB-UniRule"/>
</dbReference>
<keyword evidence="4 6" id="KW-0548">Nucleotidyltransferase</keyword>
<feature type="binding site" evidence="4">
    <location>
        <position position="211"/>
    </location>
    <ligand>
        <name>[3Fe-4S] cluster</name>
        <dbReference type="ChEBI" id="CHEBI:21137"/>
    </ligand>
</feature>
<gene>
    <name evidence="4" type="primary">rpo3</name>
    <name evidence="4" type="synonym">rpoD</name>
    <name evidence="6" type="ORF">ENL91_00280</name>
</gene>
<dbReference type="GO" id="GO:0000428">
    <property type="term" value="C:DNA-directed RNA polymerase complex"/>
    <property type="evidence" value="ECO:0007669"/>
    <property type="project" value="UniProtKB-KW"/>
</dbReference>
<proteinExistence type="inferred from homology"/>
<comment type="subcellular location">
    <subcellularLocation>
        <location evidence="4">Cytoplasm</location>
    </subcellularLocation>
</comment>
<dbReference type="PANTHER" id="PTHR11800:SF2">
    <property type="entry name" value="DNA-DIRECTED RNA POLYMERASE II SUBUNIT RPB3"/>
    <property type="match status" value="1"/>
</dbReference>
<dbReference type="InterPro" id="IPR022842">
    <property type="entry name" value="RNAP_Rpo3/Rpb3/RPAC1"/>
</dbReference>
<dbReference type="EMBL" id="DRVT01000003">
    <property type="protein sequence ID" value="HHI48591.1"/>
    <property type="molecule type" value="Genomic_DNA"/>
</dbReference>
<keyword evidence="4" id="KW-0479">Metal-binding</keyword>
<dbReference type="GO" id="GO:0005737">
    <property type="term" value="C:cytoplasm"/>
    <property type="evidence" value="ECO:0007669"/>
    <property type="project" value="UniProtKB-SubCell"/>
</dbReference>
<organism evidence="6">
    <name type="scientific">Candidatus Methanosuratincola petrocarbonis</name>
    <name type="common">ex Vanwonterghem et al. 2016</name>
    <dbReference type="NCBI Taxonomy" id="1867261"/>
    <lineage>
        <taxon>Archaea</taxon>
        <taxon>Thermoproteota</taxon>
        <taxon>Methanosuratincolia</taxon>
        <taxon>Candidatus Methanomethylicales</taxon>
        <taxon>Candidatus Methanomethylicaceae</taxon>
        <taxon>Candidatus Methanosuratincola (ex Vanwonterghem et al. 2016)</taxon>
    </lineage>
</organism>
<keyword evidence="4 6" id="KW-0808">Transferase</keyword>
<reference evidence="6" key="1">
    <citation type="journal article" date="2020" name="mSystems">
        <title>Genome- and Community-Level Interaction Insights into Carbon Utilization and Element Cycling Functions of Hydrothermarchaeota in Hydrothermal Sediment.</title>
        <authorList>
            <person name="Zhou Z."/>
            <person name="Liu Y."/>
            <person name="Xu W."/>
            <person name="Pan J."/>
            <person name="Luo Z.H."/>
            <person name="Li M."/>
        </authorList>
    </citation>
    <scope>NUCLEOTIDE SEQUENCE [LARGE SCALE GENOMIC DNA]</scope>
    <source>
        <strain evidence="6">SpSt-1038</strain>
    </source>
</reference>
<dbReference type="GO" id="GO:0046872">
    <property type="term" value="F:metal ion binding"/>
    <property type="evidence" value="ECO:0007669"/>
    <property type="project" value="UniProtKB-KW"/>
</dbReference>
<protein>
    <recommendedName>
        <fullName evidence="4">DNA-directed RNA polymerase subunit Rpo3</fullName>
        <ecNumber evidence="4">2.7.7.6</ecNumber>
    </recommendedName>
    <alternativeName>
        <fullName evidence="4">DNA-directed RNA polymerase subunit D</fullName>
    </alternativeName>
</protein>
<evidence type="ECO:0000256" key="3">
    <source>
        <dbReference type="ARBA" id="ARBA00025804"/>
    </source>
</evidence>
<comment type="cofactor">
    <cofactor evidence="4">
        <name>[3Fe-4S] cluster</name>
        <dbReference type="ChEBI" id="CHEBI:21137"/>
    </cofactor>
    <text evidence="4">Binds 1 [3Fe-4S] cluster.</text>
</comment>
<comment type="subunit">
    <text evidence="4">Part of the RNA polymerase complex.</text>
</comment>
<feature type="domain" description="4Fe-4S ferredoxin-type" evidence="5">
    <location>
        <begin position="166"/>
        <end position="195"/>
    </location>
</feature>
<dbReference type="Gene3D" id="3.30.1360.10">
    <property type="entry name" value="RNA polymerase, RBP11-like subunit"/>
    <property type="match status" value="1"/>
</dbReference>
<accession>A0A7J3UXJ2</accession>
<dbReference type="InterPro" id="IPR017900">
    <property type="entry name" value="4Fe4S_Fe_S_CS"/>
</dbReference>
<comment type="function">
    <text evidence="4">DNA-dependent RNA polymerase (RNAP) catalyzes the transcription of DNA into RNA using the four ribonucleoside triphosphates as substrates.</text>
</comment>
<sequence length="270" mass="29013">MCMDVEVLGNRGARFTIIARGVDPSFINAIRRTVMADVAVPAVDKVFIAENSGVLYDEIIAHRIGLIPLKGGEGLVHPSNCECGGKGCPRCEAILTLEVEAPEDAYTVYSGRLKPEGSVFVANNDIPIAVLNKGQRIALEAHARLGSGREHAKWQPVSGAVVKYEPIIEIDTEKCSLSAKCVQACPKKILAIEGNNLKVISVWDCTLCKECVEACPNGAISVSYNPANAMLMLESEGSLSPQELIFAACEVLKDKFESIRIALENAKEAS</sequence>
<dbReference type="InterPro" id="IPR036603">
    <property type="entry name" value="RBP11-like"/>
</dbReference>
<dbReference type="AlphaFoldDB" id="A0A7J3UXJ2"/>
<dbReference type="Gene3D" id="2.170.120.12">
    <property type="entry name" value="DNA-directed RNA polymerase, insert domain"/>
    <property type="match status" value="1"/>
</dbReference>